<evidence type="ECO:0000256" key="2">
    <source>
        <dbReference type="ARBA" id="ARBA00022692"/>
    </source>
</evidence>
<dbReference type="EMBL" id="JAPUFD010000009">
    <property type="protein sequence ID" value="MDI1489181.1"/>
    <property type="molecule type" value="Genomic_DNA"/>
</dbReference>
<evidence type="ECO:0000313" key="10">
    <source>
        <dbReference type="Proteomes" id="UP001161017"/>
    </source>
</evidence>
<feature type="transmembrane region" description="Helical" evidence="7">
    <location>
        <begin position="201"/>
        <end position="221"/>
    </location>
</feature>
<keyword evidence="10" id="KW-1185">Reference proteome</keyword>
<reference evidence="9" key="1">
    <citation type="journal article" date="2023" name="Genome Biol. Evol.">
        <title>First Whole Genome Sequence and Flow Cytometry Genome Size Data for the Lichen-Forming Fungus Ramalina farinacea (Ascomycota).</title>
        <authorList>
            <person name="Llewellyn T."/>
            <person name="Mian S."/>
            <person name="Hill R."/>
            <person name="Leitch I.J."/>
            <person name="Gaya E."/>
        </authorList>
    </citation>
    <scope>NUCLEOTIDE SEQUENCE</scope>
    <source>
        <strain evidence="9">LIQ254RAFAR</strain>
    </source>
</reference>
<evidence type="ECO:0000313" key="9">
    <source>
        <dbReference type="EMBL" id="MDI1489181.1"/>
    </source>
</evidence>
<comment type="similarity">
    <text evidence="5">Belongs to the SAT4 family.</text>
</comment>
<sequence>MSASAVLAQLTAGLTPQQLAKLKDENHDAEVYTCAAVFSALAILAVILRVTSRHMKKVAFGIDDALITAALTVFICIDQFVNFNKLWFTIGSTDCTALLLTKISLLMLYHRIFITPSFRLAVKVVGGIMALWWIGTILADNLLCIPIDKNWYPEMDGHCGNKQLVAKIPPIPWIVTDLAVLLMPIAMVWKLHLPWMQRVGLAGLFLLGGFSTISSCVRYSLLFYQPEDVTFNLIPATIWTIIELDVTIISVCLIVSKPWFARIYPSKLISLVQQKISTARKSSSSSSNNSKGRQLFSSFRKADDRPPMVTKGSMGGPFQFDFDSDRSSDLEKGSRAYSSM</sequence>
<feature type="transmembrane region" description="Helical" evidence="7">
    <location>
        <begin position="29"/>
        <end position="48"/>
    </location>
</feature>
<dbReference type="PANTHER" id="PTHR33048:SF47">
    <property type="entry name" value="INTEGRAL MEMBRANE PROTEIN-RELATED"/>
    <property type="match status" value="1"/>
</dbReference>
<evidence type="ECO:0000259" key="8">
    <source>
        <dbReference type="Pfam" id="PF20684"/>
    </source>
</evidence>
<dbReference type="PANTHER" id="PTHR33048">
    <property type="entry name" value="PTH11-LIKE INTEGRAL MEMBRANE PROTEIN (AFU_ORTHOLOGUE AFUA_5G11245)"/>
    <property type="match status" value="1"/>
</dbReference>
<dbReference type="GO" id="GO:0016020">
    <property type="term" value="C:membrane"/>
    <property type="evidence" value="ECO:0007669"/>
    <property type="project" value="UniProtKB-SubCell"/>
</dbReference>
<protein>
    <recommendedName>
        <fullName evidence="8">Rhodopsin domain-containing protein</fullName>
    </recommendedName>
</protein>
<keyword evidence="2 7" id="KW-0812">Transmembrane</keyword>
<proteinExistence type="inferred from homology"/>
<feature type="compositionally biased region" description="Basic and acidic residues" evidence="6">
    <location>
        <begin position="323"/>
        <end position="334"/>
    </location>
</feature>
<keyword evidence="4 7" id="KW-0472">Membrane</keyword>
<evidence type="ECO:0000256" key="6">
    <source>
        <dbReference type="SAM" id="MobiDB-lite"/>
    </source>
</evidence>
<feature type="transmembrane region" description="Helical" evidence="7">
    <location>
        <begin position="120"/>
        <end position="139"/>
    </location>
</feature>
<keyword evidence="3 7" id="KW-1133">Transmembrane helix</keyword>
<comment type="caution">
    <text evidence="9">The sequence shown here is derived from an EMBL/GenBank/DDBJ whole genome shotgun (WGS) entry which is preliminary data.</text>
</comment>
<feature type="region of interest" description="Disordered" evidence="6">
    <location>
        <begin position="299"/>
        <end position="340"/>
    </location>
</feature>
<dbReference type="AlphaFoldDB" id="A0AA43TRX1"/>
<evidence type="ECO:0000256" key="1">
    <source>
        <dbReference type="ARBA" id="ARBA00004141"/>
    </source>
</evidence>
<feature type="domain" description="Rhodopsin" evidence="8">
    <location>
        <begin position="48"/>
        <end position="261"/>
    </location>
</feature>
<comment type="subcellular location">
    <subcellularLocation>
        <location evidence="1">Membrane</location>
        <topology evidence="1">Multi-pass membrane protein</topology>
    </subcellularLocation>
</comment>
<dbReference type="Pfam" id="PF20684">
    <property type="entry name" value="Fung_rhodopsin"/>
    <property type="match status" value="1"/>
</dbReference>
<evidence type="ECO:0000256" key="7">
    <source>
        <dbReference type="SAM" id="Phobius"/>
    </source>
</evidence>
<feature type="transmembrane region" description="Helical" evidence="7">
    <location>
        <begin position="60"/>
        <end position="80"/>
    </location>
</feature>
<accession>A0AA43TRX1</accession>
<gene>
    <name evidence="9" type="ORF">OHK93_008459</name>
</gene>
<feature type="transmembrane region" description="Helical" evidence="7">
    <location>
        <begin position="233"/>
        <end position="255"/>
    </location>
</feature>
<dbReference type="Proteomes" id="UP001161017">
    <property type="component" value="Unassembled WGS sequence"/>
</dbReference>
<evidence type="ECO:0000256" key="3">
    <source>
        <dbReference type="ARBA" id="ARBA00022989"/>
    </source>
</evidence>
<feature type="transmembrane region" description="Helical" evidence="7">
    <location>
        <begin position="171"/>
        <end position="189"/>
    </location>
</feature>
<evidence type="ECO:0000256" key="4">
    <source>
        <dbReference type="ARBA" id="ARBA00023136"/>
    </source>
</evidence>
<dbReference type="InterPro" id="IPR049326">
    <property type="entry name" value="Rhodopsin_dom_fungi"/>
</dbReference>
<evidence type="ECO:0000256" key="5">
    <source>
        <dbReference type="ARBA" id="ARBA00038359"/>
    </source>
</evidence>
<feature type="transmembrane region" description="Helical" evidence="7">
    <location>
        <begin position="86"/>
        <end position="108"/>
    </location>
</feature>
<dbReference type="InterPro" id="IPR052337">
    <property type="entry name" value="SAT4-like"/>
</dbReference>
<name>A0AA43TRX1_9LECA</name>
<organism evidence="9 10">
    <name type="scientific">Ramalina farinacea</name>
    <dbReference type="NCBI Taxonomy" id="258253"/>
    <lineage>
        <taxon>Eukaryota</taxon>
        <taxon>Fungi</taxon>
        <taxon>Dikarya</taxon>
        <taxon>Ascomycota</taxon>
        <taxon>Pezizomycotina</taxon>
        <taxon>Lecanoromycetes</taxon>
        <taxon>OSLEUM clade</taxon>
        <taxon>Lecanoromycetidae</taxon>
        <taxon>Lecanorales</taxon>
        <taxon>Lecanorineae</taxon>
        <taxon>Ramalinaceae</taxon>
        <taxon>Ramalina</taxon>
    </lineage>
</organism>